<sequence>MSPLTAEQAATLDSLAVENFRKYLQIPSVHPHVDYVPAGAGQGPGFAAQGVHSGGGQADCGDHVERQRARPAQHPAEQPHGCGARVCGQVGASAVQRPHGRPGQHLRQGGAGHEVRGHPVLGGNKANASGWGDGAPHRACGFHARWGAALRLLTRDLIARLVLDEEIGGVDGMRQFVHTEDFKGLNVGFALDEGMASPDDAFPVFYGERNIWHLVIHFPGTPGHGSLLLKDTAGEKVALFLNTLFEFRRSQVLKLAGDPTLTLGDVTTVNLTQLKRIGPAAAGVSRGDRCPISARHWSARFGVFADGRHRNGAASGQRAPEPHGVPARRRDLSGTDQEPGGRRLA</sequence>
<dbReference type="InterPro" id="IPR052083">
    <property type="entry name" value="Aminoacylase-1_M20A"/>
</dbReference>
<organism evidence="2">
    <name type="scientific">Dendroctonus ponderosae</name>
    <name type="common">Mountain pine beetle</name>
    <dbReference type="NCBI Taxonomy" id="77166"/>
    <lineage>
        <taxon>Eukaryota</taxon>
        <taxon>Metazoa</taxon>
        <taxon>Ecdysozoa</taxon>
        <taxon>Arthropoda</taxon>
        <taxon>Hexapoda</taxon>
        <taxon>Insecta</taxon>
        <taxon>Pterygota</taxon>
        <taxon>Neoptera</taxon>
        <taxon>Endopterygota</taxon>
        <taxon>Coleoptera</taxon>
        <taxon>Polyphaga</taxon>
        <taxon>Cucujiformia</taxon>
        <taxon>Curculionidae</taxon>
        <taxon>Scolytinae</taxon>
        <taxon>Dendroctonus</taxon>
    </lineage>
</organism>
<dbReference type="EMBL" id="KB741022">
    <property type="protein sequence ID" value="ENN74981.1"/>
    <property type="molecule type" value="Genomic_DNA"/>
</dbReference>
<dbReference type="GO" id="GO:0004046">
    <property type="term" value="F:aminoacylase activity"/>
    <property type="evidence" value="ECO:0007669"/>
    <property type="project" value="TreeGrafter"/>
</dbReference>
<protein>
    <submittedName>
        <fullName evidence="2">Uncharacterized protein</fullName>
    </submittedName>
</protein>
<dbReference type="SUPFAM" id="SSF53187">
    <property type="entry name" value="Zn-dependent exopeptidases"/>
    <property type="match status" value="1"/>
</dbReference>
<dbReference type="PANTHER" id="PTHR45892">
    <property type="entry name" value="AMINOACYLASE-1"/>
    <property type="match status" value="1"/>
</dbReference>
<proteinExistence type="predicted"/>
<gene>
    <name evidence="2" type="ORF">YQE_08438</name>
</gene>
<feature type="region of interest" description="Disordered" evidence="1">
    <location>
        <begin position="93"/>
        <end position="124"/>
    </location>
</feature>
<dbReference type="PANTHER" id="PTHR45892:SF1">
    <property type="entry name" value="AMINOACYLASE-1"/>
    <property type="match status" value="1"/>
</dbReference>
<feature type="non-terminal residue" evidence="2">
    <location>
        <position position="1"/>
    </location>
</feature>
<evidence type="ECO:0000313" key="2">
    <source>
        <dbReference type="EMBL" id="ENN74981.1"/>
    </source>
</evidence>
<dbReference type="OrthoDB" id="3064516at2759"/>
<reference evidence="2" key="1">
    <citation type="journal article" date="2013" name="Genome Biol.">
        <title>Draft genome of the mountain pine beetle, Dendroctonus ponderosae Hopkins, a major forest pest.</title>
        <authorList>
            <person name="Keeling C.I."/>
            <person name="Yuen M.M."/>
            <person name="Liao N.Y."/>
            <person name="Docking T.R."/>
            <person name="Chan S.K."/>
            <person name="Taylor G.A."/>
            <person name="Palmquist D.L."/>
            <person name="Jackman S.D."/>
            <person name="Nguyen A."/>
            <person name="Li M."/>
            <person name="Henderson H."/>
            <person name="Janes J.K."/>
            <person name="Zhao Y."/>
            <person name="Pandoh P."/>
            <person name="Moore R."/>
            <person name="Sperling F.A."/>
            <person name="Huber D.P."/>
            <person name="Birol I."/>
            <person name="Jones S.J."/>
            <person name="Bohlmann J."/>
        </authorList>
    </citation>
    <scope>NUCLEOTIDE SEQUENCE</scope>
</reference>
<evidence type="ECO:0000256" key="1">
    <source>
        <dbReference type="SAM" id="MobiDB-lite"/>
    </source>
</evidence>
<dbReference type="HOGENOM" id="CLU_804783_0_0_1"/>
<dbReference type="AlphaFoldDB" id="N6U2Z1"/>
<feature type="region of interest" description="Disordered" evidence="1">
    <location>
        <begin position="309"/>
        <end position="345"/>
    </location>
</feature>
<dbReference type="Gene3D" id="3.40.630.10">
    <property type="entry name" value="Zn peptidases"/>
    <property type="match status" value="1"/>
</dbReference>
<accession>N6U2Z1</accession>
<name>N6U2Z1_DENPD</name>